<dbReference type="EMBL" id="BMQC01000001">
    <property type="protein sequence ID" value="GGK11973.1"/>
    <property type="molecule type" value="Genomic_DNA"/>
</dbReference>
<gene>
    <name evidence="3" type="ORF">GCM10010124_00760</name>
</gene>
<feature type="transmembrane region" description="Helical" evidence="2">
    <location>
        <begin position="158"/>
        <end position="178"/>
    </location>
</feature>
<reference evidence="3" key="1">
    <citation type="journal article" date="2014" name="Int. J. Syst. Evol. Microbiol.">
        <title>Complete genome sequence of Corynebacterium casei LMG S-19264T (=DSM 44701T), isolated from a smear-ripened cheese.</title>
        <authorList>
            <consortium name="US DOE Joint Genome Institute (JGI-PGF)"/>
            <person name="Walter F."/>
            <person name="Albersmeier A."/>
            <person name="Kalinowski J."/>
            <person name="Ruckert C."/>
        </authorList>
    </citation>
    <scope>NUCLEOTIDE SEQUENCE</scope>
    <source>
        <strain evidence="3">JCM 3091</strain>
    </source>
</reference>
<feature type="transmembrane region" description="Helical" evidence="2">
    <location>
        <begin position="45"/>
        <end position="63"/>
    </location>
</feature>
<keyword evidence="2" id="KW-1133">Transmembrane helix</keyword>
<feature type="transmembrane region" description="Helical" evidence="2">
    <location>
        <begin position="75"/>
        <end position="92"/>
    </location>
</feature>
<proteinExistence type="predicted"/>
<comment type="caution">
    <text evidence="3">The sequence shown here is derived from an EMBL/GenBank/DDBJ whole genome shotgun (WGS) entry which is preliminary data.</text>
</comment>
<keyword evidence="2" id="KW-0472">Membrane</keyword>
<evidence type="ECO:0000313" key="4">
    <source>
        <dbReference type="Proteomes" id="UP000662200"/>
    </source>
</evidence>
<feature type="compositionally biased region" description="Basic and acidic residues" evidence="1">
    <location>
        <begin position="1"/>
        <end position="10"/>
    </location>
</feature>
<keyword evidence="2" id="KW-0812">Transmembrane</keyword>
<feature type="transmembrane region" description="Helical" evidence="2">
    <location>
        <begin position="112"/>
        <end position="138"/>
    </location>
</feature>
<feature type="region of interest" description="Disordered" evidence="1">
    <location>
        <begin position="1"/>
        <end position="40"/>
    </location>
</feature>
<feature type="compositionally biased region" description="Pro residues" evidence="1">
    <location>
        <begin position="14"/>
        <end position="30"/>
    </location>
</feature>
<sequence length="196" mass="20331">MSAPEPRDPDGGPATPPGQTPPGQAPPGQAPPEHQRRPRLEPTRGSTLVLAGVIPLALTWLLISRFYGDLPRLPWAPAACGAVLALVTATLATQTRGRLAGRPGREPVAPLLVARFAVLAKASSLTGAVFAGMYGGALTWLAVEQQRAGSTEARTADLPIAVAGVVASLLLVAGGLWLERACRVPPRDDDPDPPQD</sequence>
<keyword evidence="4" id="KW-1185">Reference proteome</keyword>
<dbReference type="Proteomes" id="UP000662200">
    <property type="component" value="Unassembled WGS sequence"/>
</dbReference>
<dbReference type="InterPro" id="IPR021517">
    <property type="entry name" value="DUF3180"/>
</dbReference>
<name>A0A8J3BCT4_9ACTN</name>
<dbReference type="Pfam" id="PF11377">
    <property type="entry name" value="DUF3180"/>
    <property type="match status" value="1"/>
</dbReference>
<protein>
    <recommendedName>
        <fullName evidence="5">DUF3180 domain-containing protein</fullName>
    </recommendedName>
</protein>
<evidence type="ECO:0008006" key="5">
    <source>
        <dbReference type="Google" id="ProtNLM"/>
    </source>
</evidence>
<accession>A0A8J3BCT4</accession>
<organism evidence="3 4">
    <name type="scientific">Pilimelia terevasa</name>
    <dbReference type="NCBI Taxonomy" id="53372"/>
    <lineage>
        <taxon>Bacteria</taxon>
        <taxon>Bacillati</taxon>
        <taxon>Actinomycetota</taxon>
        <taxon>Actinomycetes</taxon>
        <taxon>Micromonosporales</taxon>
        <taxon>Micromonosporaceae</taxon>
        <taxon>Pilimelia</taxon>
    </lineage>
</organism>
<evidence type="ECO:0000313" key="3">
    <source>
        <dbReference type="EMBL" id="GGK11973.1"/>
    </source>
</evidence>
<dbReference type="AlphaFoldDB" id="A0A8J3BCT4"/>
<reference evidence="3" key="2">
    <citation type="submission" date="2020-09" db="EMBL/GenBank/DDBJ databases">
        <authorList>
            <person name="Sun Q."/>
            <person name="Ohkuma M."/>
        </authorList>
    </citation>
    <scope>NUCLEOTIDE SEQUENCE</scope>
    <source>
        <strain evidence="3">JCM 3091</strain>
    </source>
</reference>
<dbReference type="RefSeq" id="WP_189112122.1">
    <property type="nucleotide sequence ID" value="NZ_BMQC01000001.1"/>
</dbReference>
<evidence type="ECO:0000256" key="2">
    <source>
        <dbReference type="SAM" id="Phobius"/>
    </source>
</evidence>
<evidence type="ECO:0000256" key="1">
    <source>
        <dbReference type="SAM" id="MobiDB-lite"/>
    </source>
</evidence>